<comment type="caution">
    <text evidence="2">The sequence shown here is derived from an EMBL/GenBank/DDBJ whole genome shotgun (WGS) entry which is preliminary data.</text>
</comment>
<dbReference type="Proteomes" id="UP000011648">
    <property type="component" value="Unassembled WGS sequence"/>
</dbReference>
<protein>
    <submittedName>
        <fullName evidence="2">Uncharacterized protein</fullName>
    </submittedName>
</protein>
<dbReference type="EMBL" id="AOIL01000018">
    <property type="protein sequence ID" value="ELY94107.1"/>
    <property type="molecule type" value="Genomic_DNA"/>
</dbReference>
<keyword evidence="1" id="KW-1133">Transmembrane helix</keyword>
<reference evidence="2 3" key="1">
    <citation type="journal article" date="2014" name="PLoS Genet.">
        <title>Phylogenetically driven sequencing of extremely halophilic archaea reveals strategies for static and dynamic osmo-response.</title>
        <authorList>
            <person name="Becker E.A."/>
            <person name="Seitzer P.M."/>
            <person name="Tritt A."/>
            <person name="Larsen D."/>
            <person name="Krusor M."/>
            <person name="Yao A.I."/>
            <person name="Wu D."/>
            <person name="Madern D."/>
            <person name="Eisen J.A."/>
            <person name="Darling A.E."/>
            <person name="Facciotti M.T."/>
        </authorList>
    </citation>
    <scope>NUCLEOTIDE SEQUENCE [LARGE SCALE GENOMIC DNA]</scope>
    <source>
        <strain evidence="2 3">DSM 12281</strain>
    </source>
</reference>
<dbReference type="AlphaFoldDB" id="M0A894"/>
<organism evidence="2 3">
    <name type="scientific">Natrialba taiwanensis DSM 12281</name>
    <dbReference type="NCBI Taxonomy" id="1230458"/>
    <lineage>
        <taxon>Archaea</taxon>
        <taxon>Methanobacteriati</taxon>
        <taxon>Methanobacteriota</taxon>
        <taxon>Stenosarchaea group</taxon>
        <taxon>Halobacteria</taxon>
        <taxon>Halobacteriales</taxon>
        <taxon>Natrialbaceae</taxon>
        <taxon>Natrialba</taxon>
    </lineage>
</organism>
<gene>
    <name evidence="2" type="ORF">C484_06774</name>
</gene>
<evidence type="ECO:0000313" key="2">
    <source>
        <dbReference type="EMBL" id="ELY94107.1"/>
    </source>
</evidence>
<dbReference type="OrthoDB" id="372934at2157"/>
<name>M0A894_9EURY</name>
<keyword evidence="3" id="KW-1185">Reference proteome</keyword>
<evidence type="ECO:0000256" key="1">
    <source>
        <dbReference type="SAM" id="Phobius"/>
    </source>
</evidence>
<evidence type="ECO:0000313" key="3">
    <source>
        <dbReference type="Proteomes" id="UP000011648"/>
    </source>
</evidence>
<dbReference type="PATRIC" id="fig|1230458.4.peg.1373"/>
<dbReference type="STRING" id="1230458.C484_06774"/>
<feature type="transmembrane region" description="Helical" evidence="1">
    <location>
        <begin position="28"/>
        <end position="49"/>
    </location>
</feature>
<accession>M0A894</accession>
<keyword evidence="1" id="KW-0472">Membrane</keyword>
<proteinExistence type="predicted"/>
<keyword evidence="1" id="KW-0812">Transmembrane</keyword>
<sequence length="67" mass="7348">MFSLIGSPAFVVLHAGHSVTLVEYLFRVFVFLLAFGGIGVTIFWGVRTIGAVHSKVSRRGEINENEP</sequence>